<accession>A0A251NMT8</accession>
<name>A0A251NMT8_PRUPE</name>
<feature type="region of interest" description="Disordered" evidence="1">
    <location>
        <begin position="45"/>
        <end position="66"/>
    </location>
</feature>
<keyword evidence="3" id="KW-1185">Reference proteome</keyword>
<dbReference type="AlphaFoldDB" id="A0A251NMT8"/>
<sequence length="112" mass="12804">MSSSSSSSSSSSAALKWLSHVVSIRNYPSLTDCCGANKKLPRRRKKFSTNNIGTEPNKNRTKQENQGINKVFVNSLEKGNYMQWIYRCEECLRLLQINCSSSYMVPRELRSF</sequence>
<dbReference type="EMBL" id="CM007656">
    <property type="protein sequence ID" value="ONI00623.1"/>
    <property type="molecule type" value="Genomic_DNA"/>
</dbReference>
<protein>
    <submittedName>
        <fullName evidence="2">Uncharacterized protein</fullName>
    </submittedName>
</protein>
<evidence type="ECO:0000313" key="2">
    <source>
        <dbReference type="EMBL" id="ONI00623.1"/>
    </source>
</evidence>
<gene>
    <name evidence="2" type="ORF">PRUPE_6G098700</name>
</gene>
<evidence type="ECO:0000256" key="1">
    <source>
        <dbReference type="SAM" id="MobiDB-lite"/>
    </source>
</evidence>
<dbReference type="Gramene" id="ONI00623">
    <property type="protein sequence ID" value="ONI00623"/>
    <property type="gene ID" value="PRUPE_6G098700"/>
</dbReference>
<evidence type="ECO:0000313" key="3">
    <source>
        <dbReference type="Proteomes" id="UP000006882"/>
    </source>
</evidence>
<organism evidence="2 3">
    <name type="scientific">Prunus persica</name>
    <name type="common">Peach</name>
    <name type="synonym">Amygdalus persica</name>
    <dbReference type="NCBI Taxonomy" id="3760"/>
    <lineage>
        <taxon>Eukaryota</taxon>
        <taxon>Viridiplantae</taxon>
        <taxon>Streptophyta</taxon>
        <taxon>Embryophyta</taxon>
        <taxon>Tracheophyta</taxon>
        <taxon>Spermatophyta</taxon>
        <taxon>Magnoliopsida</taxon>
        <taxon>eudicotyledons</taxon>
        <taxon>Gunneridae</taxon>
        <taxon>Pentapetalae</taxon>
        <taxon>rosids</taxon>
        <taxon>fabids</taxon>
        <taxon>Rosales</taxon>
        <taxon>Rosaceae</taxon>
        <taxon>Amygdaloideae</taxon>
        <taxon>Amygdaleae</taxon>
        <taxon>Prunus</taxon>
    </lineage>
</organism>
<proteinExistence type="predicted"/>
<dbReference type="Proteomes" id="UP000006882">
    <property type="component" value="Chromosome G6"/>
</dbReference>
<reference evidence="2 3" key="1">
    <citation type="journal article" date="2013" name="Nat. Genet.">
        <title>The high-quality draft genome of peach (Prunus persica) identifies unique patterns of genetic diversity, domestication and genome evolution.</title>
        <authorList>
            <consortium name="International Peach Genome Initiative"/>
            <person name="Verde I."/>
            <person name="Abbott A.G."/>
            <person name="Scalabrin S."/>
            <person name="Jung S."/>
            <person name="Shu S."/>
            <person name="Marroni F."/>
            <person name="Zhebentyayeva T."/>
            <person name="Dettori M.T."/>
            <person name="Grimwood J."/>
            <person name="Cattonaro F."/>
            <person name="Zuccolo A."/>
            <person name="Rossini L."/>
            <person name="Jenkins J."/>
            <person name="Vendramin E."/>
            <person name="Meisel L.A."/>
            <person name="Decroocq V."/>
            <person name="Sosinski B."/>
            <person name="Prochnik S."/>
            <person name="Mitros T."/>
            <person name="Policriti A."/>
            <person name="Cipriani G."/>
            <person name="Dondini L."/>
            <person name="Ficklin S."/>
            <person name="Goodstein D.M."/>
            <person name="Xuan P."/>
            <person name="Del Fabbro C."/>
            <person name="Aramini V."/>
            <person name="Copetti D."/>
            <person name="Gonzalez S."/>
            <person name="Horner D.S."/>
            <person name="Falchi R."/>
            <person name="Lucas S."/>
            <person name="Mica E."/>
            <person name="Maldonado J."/>
            <person name="Lazzari B."/>
            <person name="Bielenberg D."/>
            <person name="Pirona R."/>
            <person name="Miculan M."/>
            <person name="Barakat A."/>
            <person name="Testolin R."/>
            <person name="Stella A."/>
            <person name="Tartarini S."/>
            <person name="Tonutti P."/>
            <person name="Arus P."/>
            <person name="Orellana A."/>
            <person name="Wells C."/>
            <person name="Main D."/>
            <person name="Vizzotto G."/>
            <person name="Silva H."/>
            <person name="Salamini F."/>
            <person name="Schmutz J."/>
            <person name="Morgante M."/>
            <person name="Rokhsar D.S."/>
        </authorList>
    </citation>
    <scope>NUCLEOTIDE SEQUENCE [LARGE SCALE GENOMIC DNA]</scope>
    <source>
        <strain evidence="3">cv. Nemared</strain>
    </source>
</reference>